<protein>
    <submittedName>
        <fullName evidence="1">Uncharacterized protein</fullName>
    </submittedName>
</protein>
<sequence length="415" mass="49304">MEKGKKAKEIQVQQRREELKNAGRYLIGLIRCSFHGEVPKEKPEKCSWELVFRLAKSNSVESTASPAIQRYGQEIPEEIAKEWKAAQNQTIYRQLRFDLEREQILAKMAEAGLSVLPLKGIYVADYYPFPGMRWMCDNDILYGYVESDPEGGYCFRGQTEQEQNNWNKKAEQELQKIMEELGYKAEHLGGAHDVYQKEPFFNFEMHHRLAEADSITGEYYQNPWKRAKQNDKNKQFYYFSDEDEYIYLITHAYKHFAHAGCGIRTLADEYAILSKKTELDWKYVKTELEKLELDTFEEKLRATAQNAFSEKGELRCEDWEMIFYMLGCGTYGTTGNMIRNRLEETKKNLKAGEDVRQSYMKERVWISEAKMKEFYPFFYRHKIFRVFLPVYRVIKGMILHPRRLIAEWKAWRTFQ</sequence>
<evidence type="ECO:0000313" key="1">
    <source>
        <dbReference type="EMBL" id="VUX18102.1"/>
    </source>
</evidence>
<gene>
    <name evidence="1" type="ORF">RTSSTS7063_02385</name>
</gene>
<dbReference type="InterPro" id="IPR039498">
    <property type="entry name" value="NTP_transf_5"/>
</dbReference>
<dbReference type="AlphaFoldDB" id="A0A564UFJ4"/>
<name>A0A564UFJ4_9FIRM</name>
<dbReference type="Pfam" id="PF14907">
    <property type="entry name" value="NTP_transf_5"/>
    <property type="match status" value="2"/>
</dbReference>
<dbReference type="RefSeq" id="WP_144367641.1">
    <property type="nucleotide sequence ID" value="NZ_CABHNA010000079.1"/>
</dbReference>
<reference evidence="1 2" key="1">
    <citation type="submission" date="2019-07" db="EMBL/GenBank/DDBJ databases">
        <authorList>
            <person name="Hibberd C M."/>
            <person name="Gehrig L. J."/>
            <person name="Chang H.-W."/>
            <person name="Venkatesh S."/>
        </authorList>
    </citation>
    <scope>NUCLEOTIDE SEQUENCE [LARGE SCALE GENOMIC DNA]</scope>
    <source>
        <strain evidence="1">Ruminococcus_torques_SSTS_Bg7063</strain>
    </source>
</reference>
<dbReference type="EMBL" id="CABHNA010000079">
    <property type="protein sequence ID" value="VUX18102.1"/>
    <property type="molecule type" value="Genomic_DNA"/>
</dbReference>
<evidence type="ECO:0000313" key="2">
    <source>
        <dbReference type="Proteomes" id="UP000363661"/>
    </source>
</evidence>
<proteinExistence type="predicted"/>
<accession>A0A564UFJ4</accession>
<keyword evidence="2" id="KW-1185">Reference proteome</keyword>
<dbReference type="Proteomes" id="UP000363661">
    <property type="component" value="Unassembled WGS sequence"/>
</dbReference>
<organism evidence="1 2">
    <name type="scientific">[Ruminococcus] torques</name>
    <dbReference type="NCBI Taxonomy" id="33039"/>
    <lineage>
        <taxon>Bacteria</taxon>
        <taxon>Bacillati</taxon>
        <taxon>Bacillota</taxon>
        <taxon>Clostridia</taxon>
        <taxon>Lachnospirales</taxon>
        <taxon>Lachnospiraceae</taxon>
        <taxon>Mediterraneibacter</taxon>
    </lineage>
</organism>